<feature type="compositionally biased region" description="Polar residues" evidence="1">
    <location>
        <begin position="124"/>
        <end position="136"/>
    </location>
</feature>
<evidence type="ECO:0000313" key="3">
    <source>
        <dbReference type="EMBL" id="CEM33685.1"/>
    </source>
</evidence>
<keyword evidence="4" id="KW-1185">Reference proteome</keyword>
<keyword evidence="2" id="KW-0732">Signal</keyword>
<proteinExistence type="predicted"/>
<evidence type="ECO:0000256" key="1">
    <source>
        <dbReference type="SAM" id="MobiDB-lite"/>
    </source>
</evidence>
<dbReference type="VEuPathDB" id="CryptoDB:Vbra_18602"/>
<protein>
    <recommendedName>
        <fullName evidence="5">Methyltransferase type 11 domain-containing protein</fullName>
    </recommendedName>
</protein>
<accession>A0A0G4GSS0</accession>
<dbReference type="InterPro" id="IPR029063">
    <property type="entry name" value="SAM-dependent_MTases_sf"/>
</dbReference>
<reference evidence="3 4" key="1">
    <citation type="submission" date="2014-11" db="EMBL/GenBank/DDBJ databases">
        <authorList>
            <person name="Zhu J."/>
            <person name="Qi W."/>
            <person name="Song R."/>
        </authorList>
    </citation>
    <scope>NUCLEOTIDE SEQUENCE [LARGE SCALE GENOMIC DNA]</scope>
</reference>
<dbReference type="CDD" id="cd02440">
    <property type="entry name" value="AdoMet_MTases"/>
    <property type="match status" value="1"/>
</dbReference>
<dbReference type="InParanoid" id="A0A0G4GSS0"/>
<name>A0A0G4GSS0_VITBC</name>
<dbReference type="PhylomeDB" id="A0A0G4GSS0"/>
<evidence type="ECO:0000313" key="4">
    <source>
        <dbReference type="Proteomes" id="UP000041254"/>
    </source>
</evidence>
<feature type="region of interest" description="Disordered" evidence="1">
    <location>
        <begin position="109"/>
        <end position="136"/>
    </location>
</feature>
<dbReference type="EMBL" id="CDMY01000791">
    <property type="protein sequence ID" value="CEM33685.1"/>
    <property type="molecule type" value="Genomic_DNA"/>
</dbReference>
<dbReference type="OrthoDB" id="429136at2759"/>
<dbReference type="Proteomes" id="UP000041254">
    <property type="component" value="Unassembled WGS sequence"/>
</dbReference>
<evidence type="ECO:0008006" key="5">
    <source>
        <dbReference type="Google" id="ProtNLM"/>
    </source>
</evidence>
<feature type="signal peptide" evidence="2">
    <location>
        <begin position="1"/>
        <end position="23"/>
    </location>
</feature>
<evidence type="ECO:0000256" key="2">
    <source>
        <dbReference type="SAM" id="SignalP"/>
    </source>
</evidence>
<dbReference type="Gene3D" id="3.40.50.150">
    <property type="entry name" value="Vaccinia Virus protein VP39"/>
    <property type="match status" value="1"/>
</dbReference>
<feature type="chain" id="PRO_5005190608" description="Methyltransferase type 11 domain-containing protein" evidence="2">
    <location>
        <begin position="24"/>
        <end position="409"/>
    </location>
</feature>
<dbReference type="AlphaFoldDB" id="A0A0G4GSS0"/>
<dbReference type="SUPFAM" id="SSF53335">
    <property type="entry name" value="S-adenosyl-L-methionine-dependent methyltransferases"/>
    <property type="match status" value="1"/>
</dbReference>
<organism evidence="3 4">
    <name type="scientific">Vitrella brassicaformis (strain CCMP3155)</name>
    <dbReference type="NCBI Taxonomy" id="1169540"/>
    <lineage>
        <taxon>Eukaryota</taxon>
        <taxon>Sar</taxon>
        <taxon>Alveolata</taxon>
        <taxon>Colpodellida</taxon>
        <taxon>Vitrellaceae</taxon>
        <taxon>Vitrella</taxon>
    </lineage>
</organism>
<gene>
    <name evidence="3" type="ORF">Vbra_18602</name>
</gene>
<sequence>MRRFNFAAVLLGGLSAIGQPLLAAQRNYDRQMSMAAHELGAQQISSVQLQLNHTMATLTAAHELNTAAARLIRTAATSFDKLCADQNVCDIPYSFAEAAMAHMNTTQLENAEKPSKEAGGYTQDGETAGNTASSSQEPGDLLLQFIAQHLDTSLKQRGRSDAASWGVVLDAGTGLQSLTWLVAQQKKTTKLVAVTGSDSEAEPLRQQFKDKLRPQDEILTGNWADSTFLSNFQADVIVADYLIGAIDGDGFAPYFQDRILSRLVQHLKPRGWLYIVGLEPFSNSEATSKATELLQQVARVRDACILLAGHRCYREYPQDWVHRQLQKVKCRIDASKQWPNFYSARQVERQIQVLRDKLPFFLDTQLADKMAKYLDQLSQETRELYSNDQKHSFGFDYVVCAEHQPESSS</sequence>